<accession>A0A6G0HNK9</accession>
<feature type="compositionally biased region" description="Acidic residues" evidence="1">
    <location>
        <begin position="170"/>
        <end position="182"/>
    </location>
</feature>
<gene>
    <name evidence="2" type="ORF">D5F01_LYC21383</name>
</gene>
<keyword evidence="3" id="KW-1185">Reference proteome</keyword>
<protein>
    <submittedName>
        <fullName evidence="2">Uncharacterized protein</fullName>
    </submittedName>
</protein>
<dbReference type="Proteomes" id="UP000424527">
    <property type="component" value="Unassembled WGS sequence"/>
</dbReference>
<name>A0A6G0HNK9_LARCR</name>
<reference evidence="2 3" key="1">
    <citation type="submission" date="2019-07" db="EMBL/GenBank/DDBJ databases">
        <title>Chromosome genome assembly for large yellow croaker.</title>
        <authorList>
            <person name="Xiao S."/>
        </authorList>
    </citation>
    <scope>NUCLEOTIDE SEQUENCE [LARGE SCALE GENOMIC DNA]</scope>
    <source>
        <strain evidence="2">JMULYC20181020</strain>
        <tissue evidence="2">Muscle</tissue>
    </source>
</reference>
<comment type="caution">
    <text evidence="2">The sequence shown here is derived from an EMBL/GenBank/DDBJ whole genome shotgun (WGS) entry which is preliminary data.</text>
</comment>
<feature type="region of interest" description="Disordered" evidence="1">
    <location>
        <begin position="170"/>
        <end position="198"/>
    </location>
</feature>
<feature type="region of interest" description="Disordered" evidence="1">
    <location>
        <begin position="1"/>
        <end position="25"/>
    </location>
</feature>
<evidence type="ECO:0000313" key="2">
    <source>
        <dbReference type="EMBL" id="KAE8280819.1"/>
    </source>
</evidence>
<feature type="region of interest" description="Disordered" evidence="1">
    <location>
        <begin position="44"/>
        <end position="136"/>
    </location>
</feature>
<feature type="compositionally biased region" description="Low complexity" evidence="1">
    <location>
        <begin position="217"/>
        <end position="231"/>
    </location>
</feature>
<evidence type="ECO:0000256" key="1">
    <source>
        <dbReference type="SAM" id="MobiDB-lite"/>
    </source>
</evidence>
<dbReference type="EMBL" id="REGW02000021">
    <property type="protein sequence ID" value="KAE8280819.1"/>
    <property type="molecule type" value="Genomic_DNA"/>
</dbReference>
<feature type="compositionally biased region" description="Polar residues" evidence="1">
    <location>
        <begin position="1"/>
        <end position="23"/>
    </location>
</feature>
<dbReference type="AlphaFoldDB" id="A0A6G0HNK9"/>
<proteinExistence type="predicted"/>
<feature type="region of interest" description="Disordered" evidence="1">
    <location>
        <begin position="217"/>
        <end position="241"/>
    </location>
</feature>
<feature type="compositionally biased region" description="Low complexity" evidence="1">
    <location>
        <begin position="49"/>
        <end position="60"/>
    </location>
</feature>
<evidence type="ECO:0000313" key="3">
    <source>
        <dbReference type="Proteomes" id="UP000424527"/>
    </source>
</evidence>
<sequence length="285" mass="31702">MNTENQNAEDQNTDGLGQTTSKSGPVFLGLSRCDNCYKHKAISWKGVDGESSSSEGSGPEVESEEEESSSSSSCSEKDSSEILEESESEKPSPESGDSEETSEVQEDKSSTKAATQRAPLVKSFSLPASFTPRLTPLSLLPRPQTIVSTLNLQVEKHDLDAFHIVKQQLTEEEEAKEEEEERTEGGRGGINNQRSKPTLQERQLSYQYQQQPHQHFYQHQQQQPQHFSPLPAQGQMLPPPLHTLPVLHHPTLNAAQRYPHPQPCVYCSSMQLPHSPHCSNGPLHR</sequence>
<organism evidence="2 3">
    <name type="scientific">Larimichthys crocea</name>
    <name type="common">Large yellow croaker</name>
    <name type="synonym">Pseudosciaena crocea</name>
    <dbReference type="NCBI Taxonomy" id="215358"/>
    <lineage>
        <taxon>Eukaryota</taxon>
        <taxon>Metazoa</taxon>
        <taxon>Chordata</taxon>
        <taxon>Craniata</taxon>
        <taxon>Vertebrata</taxon>
        <taxon>Euteleostomi</taxon>
        <taxon>Actinopterygii</taxon>
        <taxon>Neopterygii</taxon>
        <taxon>Teleostei</taxon>
        <taxon>Neoteleostei</taxon>
        <taxon>Acanthomorphata</taxon>
        <taxon>Eupercaria</taxon>
        <taxon>Sciaenidae</taxon>
        <taxon>Larimichthys</taxon>
    </lineage>
</organism>